<keyword evidence="2" id="KW-1185">Reference proteome</keyword>
<reference evidence="1" key="3">
    <citation type="submission" date="2025-09" db="UniProtKB">
        <authorList>
            <consortium name="Ensembl"/>
        </authorList>
    </citation>
    <scope>IDENTIFICATION</scope>
</reference>
<sequence length="91" mass="10340">ECRLVLKNGCCPSPTLSLRLLQNCSISSSQPIRCCEHFSLQILNPLPVSKLLIQTLQLENLLCTLYTVFYTSRNILTTHVQTCRLSKLLVY</sequence>
<name>A0AAY4A744_9TELE</name>
<reference evidence="1 2" key="1">
    <citation type="submission" date="2020-06" db="EMBL/GenBank/DDBJ databases">
        <authorList>
            <consortium name="Wellcome Sanger Institute Data Sharing"/>
        </authorList>
    </citation>
    <scope>NUCLEOTIDE SEQUENCE [LARGE SCALE GENOMIC DNA]</scope>
</reference>
<protein>
    <submittedName>
        <fullName evidence="1">Uncharacterized protein</fullName>
    </submittedName>
</protein>
<accession>A0AAY4A744</accession>
<reference evidence="1" key="2">
    <citation type="submission" date="2025-08" db="UniProtKB">
        <authorList>
            <consortium name="Ensembl"/>
        </authorList>
    </citation>
    <scope>IDENTIFICATION</scope>
</reference>
<proteinExistence type="predicted"/>
<evidence type="ECO:0000313" key="2">
    <source>
        <dbReference type="Proteomes" id="UP000694580"/>
    </source>
</evidence>
<dbReference type="AlphaFoldDB" id="A0AAY4A744"/>
<evidence type="ECO:0000313" key="1">
    <source>
        <dbReference type="Ensembl" id="ENSDCDP00010003006.1"/>
    </source>
</evidence>
<organism evidence="1 2">
    <name type="scientific">Denticeps clupeoides</name>
    <name type="common">denticle herring</name>
    <dbReference type="NCBI Taxonomy" id="299321"/>
    <lineage>
        <taxon>Eukaryota</taxon>
        <taxon>Metazoa</taxon>
        <taxon>Chordata</taxon>
        <taxon>Craniata</taxon>
        <taxon>Vertebrata</taxon>
        <taxon>Euteleostomi</taxon>
        <taxon>Actinopterygii</taxon>
        <taxon>Neopterygii</taxon>
        <taxon>Teleostei</taxon>
        <taxon>Clupei</taxon>
        <taxon>Clupeiformes</taxon>
        <taxon>Denticipitoidei</taxon>
        <taxon>Denticipitidae</taxon>
        <taxon>Denticeps</taxon>
    </lineage>
</organism>
<dbReference type="Ensembl" id="ENSDCDT00010003123.1">
    <property type="protein sequence ID" value="ENSDCDP00010003006.1"/>
    <property type="gene ID" value="ENSDCDG00010001410.1"/>
</dbReference>
<dbReference type="Proteomes" id="UP000694580">
    <property type="component" value="Chromosome 1"/>
</dbReference>